<proteinExistence type="predicted"/>
<evidence type="ECO:0000313" key="1">
    <source>
        <dbReference type="EMBL" id="KAH7929118.1"/>
    </source>
</evidence>
<reference evidence="1" key="1">
    <citation type="journal article" date="2021" name="New Phytol.">
        <title>Evolutionary innovations through gain and loss of genes in the ectomycorrhizal Boletales.</title>
        <authorList>
            <person name="Wu G."/>
            <person name="Miyauchi S."/>
            <person name="Morin E."/>
            <person name="Kuo A."/>
            <person name="Drula E."/>
            <person name="Varga T."/>
            <person name="Kohler A."/>
            <person name="Feng B."/>
            <person name="Cao Y."/>
            <person name="Lipzen A."/>
            <person name="Daum C."/>
            <person name="Hundley H."/>
            <person name="Pangilinan J."/>
            <person name="Johnson J."/>
            <person name="Barry K."/>
            <person name="LaButti K."/>
            <person name="Ng V."/>
            <person name="Ahrendt S."/>
            <person name="Min B."/>
            <person name="Choi I.G."/>
            <person name="Park H."/>
            <person name="Plett J.M."/>
            <person name="Magnuson J."/>
            <person name="Spatafora J.W."/>
            <person name="Nagy L.G."/>
            <person name="Henrissat B."/>
            <person name="Grigoriev I.V."/>
            <person name="Yang Z.L."/>
            <person name="Xu J."/>
            <person name="Martin F.M."/>
        </authorList>
    </citation>
    <scope>NUCLEOTIDE SEQUENCE</scope>
    <source>
        <strain evidence="1">KUC20120723A-06</strain>
    </source>
</reference>
<organism evidence="1 2">
    <name type="scientific">Leucogyrophana mollusca</name>
    <dbReference type="NCBI Taxonomy" id="85980"/>
    <lineage>
        <taxon>Eukaryota</taxon>
        <taxon>Fungi</taxon>
        <taxon>Dikarya</taxon>
        <taxon>Basidiomycota</taxon>
        <taxon>Agaricomycotina</taxon>
        <taxon>Agaricomycetes</taxon>
        <taxon>Agaricomycetidae</taxon>
        <taxon>Boletales</taxon>
        <taxon>Boletales incertae sedis</taxon>
        <taxon>Leucogyrophana</taxon>
    </lineage>
</organism>
<comment type="caution">
    <text evidence="1">The sequence shown here is derived from an EMBL/GenBank/DDBJ whole genome shotgun (WGS) entry which is preliminary data.</text>
</comment>
<dbReference type="Proteomes" id="UP000790709">
    <property type="component" value="Unassembled WGS sequence"/>
</dbReference>
<gene>
    <name evidence="1" type="ORF">BV22DRAFT_1102685</name>
</gene>
<keyword evidence="2" id="KW-1185">Reference proteome</keyword>
<accession>A0ACB8BV17</accession>
<name>A0ACB8BV17_9AGAM</name>
<evidence type="ECO:0000313" key="2">
    <source>
        <dbReference type="Proteomes" id="UP000790709"/>
    </source>
</evidence>
<dbReference type="EMBL" id="MU266345">
    <property type="protein sequence ID" value="KAH7929118.1"/>
    <property type="molecule type" value="Genomic_DNA"/>
</dbReference>
<protein>
    <submittedName>
        <fullName evidence="1">Uncharacterized protein</fullName>
    </submittedName>
</protein>
<sequence>MYQKESSMLSPYSSTPSVSREPSTEHVEIWKRTRDDAIITTGTGIFIPQTIYQPHTLADRERYIKKASLSHPIIFFADDPHEWGIPLEDALRARMKRLMGKDDHMFEDCGPSVSIRIQWPGYDAWTRQIPTKDFRVPKGPITKGKLAKNIANCVKRFIEKMEKEPMHEDADKRWRVGPRHIKIEDLILVSLHHISQGSWQPQLRLRRQIL</sequence>